<feature type="domain" description="Cellulose-binding Sde182 C-terminal" evidence="3">
    <location>
        <begin position="380"/>
        <end position="460"/>
    </location>
</feature>
<comment type="caution">
    <text evidence="4">The sequence shown here is derived from an EMBL/GenBank/DDBJ whole genome shotgun (WGS) entry which is preliminary data.</text>
</comment>
<dbReference type="SUPFAM" id="SSF53590">
    <property type="entry name" value="Nucleoside hydrolase"/>
    <property type="match status" value="1"/>
</dbReference>
<evidence type="ECO:0000313" key="5">
    <source>
        <dbReference type="Proteomes" id="UP000787472"/>
    </source>
</evidence>
<dbReference type="Gene3D" id="2.60.40.10">
    <property type="entry name" value="Immunoglobulins"/>
    <property type="match status" value="1"/>
</dbReference>
<dbReference type="EMBL" id="JAAONZ010000016">
    <property type="protein sequence ID" value="NHO67364.1"/>
    <property type="molecule type" value="Genomic_DNA"/>
</dbReference>
<keyword evidence="5" id="KW-1185">Reference proteome</keyword>
<dbReference type="Pfam" id="PF07632">
    <property type="entry name" value="Sde182_NH-like"/>
    <property type="match status" value="1"/>
</dbReference>
<evidence type="ECO:0000256" key="1">
    <source>
        <dbReference type="SAM" id="SignalP"/>
    </source>
</evidence>
<dbReference type="Pfam" id="PF21027">
    <property type="entry name" value="Sde0182_C"/>
    <property type="match status" value="1"/>
</dbReference>
<feature type="chain" id="PRO_5038352822" evidence="1">
    <location>
        <begin position="24"/>
        <end position="467"/>
    </location>
</feature>
<dbReference type="InterPro" id="IPR036452">
    <property type="entry name" value="Ribo_hydro-like"/>
</dbReference>
<dbReference type="InterPro" id="IPR013783">
    <property type="entry name" value="Ig-like_fold"/>
</dbReference>
<dbReference type="Proteomes" id="UP000787472">
    <property type="component" value="Unassembled WGS sequence"/>
</dbReference>
<organism evidence="4 5">
    <name type="scientific">Pseudomaricurvus hydrocarbonicus</name>
    <dbReference type="NCBI Taxonomy" id="1470433"/>
    <lineage>
        <taxon>Bacteria</taxon>
        <taxon>Pseudomonadati</taxon>
        <taxon>Pseudomonadota</taxon>
        <taxon>Gammaproteobacteria</taxon>
        <taxon>Cellvibrionales</taxon>
        <taxon>Cellvibrionaceae</taxon>
        <taxon>Pseudomaricurvus</taxon>
    </lineage>
</organism>
<name>A0A9E5MNA9_9GAMM</name>
<dbReference type="GO" id="GO:0016799">
    <property type="term" value="F:hydrolase activity, hydrolyzing N-glycosyl compounds"/>
    <property type="evidence" value="ECO:0007669"/>
    <property type="project" value="InterPro"/>
</dbReference>
<protein>
    <submittedName>
        <fullName evidence="4">DUF1593 domain-containing protein</fullName>
    </submittedName>
</protein>
<evidence type="ECO:0000259" key="2">
    <source>
        <dbReference type="Pfam" id="PF07632"/>
    </source>
</evidence>
<dbReference type="InterPro" id="IPR048527">
    <property type="entry name" value="Sde182_C"/>
</dbReference>
<keyword evidence="1" id="KW-0732">Signal</keyword>
<dbReference type="Gene3D" id="3.90.245.10">
    <property type="entry name" value="Ribonucleoside hydrolase-like"/>
    <property type="match status" value="1"/>
</dbReference>
<feature type="signal peptide" evidence="1">
    <location>
        <begin position="1"/>
        <end position="23"/>
    </location>
</feature>
<proteinExistence type="predicted"/>
<dbReference type="InterPro" id="IPR011483">
    <property type="entry name" value="Sde182_NH-like"/>
</dbReference>
<sequence>MHANITGILIVIIGLLTSGIATATESAANQIKPRVLVLTDIGNEPDDAESFVRFLLYANEFDIQGIVASTSTWQKNKVQPQLLRERIAAYGEVLDNLRVHAAGYPSANTLQQLVFSGVTEFGMDGVGDGKSTVASTHIIDTVDESDHPLWIAVWGGAADLAQALWTVRASRSAEDVAAFVAKLRIYSISDQDNAGSWIRRNFPQAFYIASVHGWNQYGLATWVGISGDLKRRQQWPDVEYVTNQWLEENIRKGPLGKQYPPHLFIMEGDTPSFLGLIPNGLNVPEHPEFGGWGGRYVKSDLTAMHYGDTQDTLIKNGTEYTSNQASIFRWRKAFQTDFAARIQWSLTDDYSRANHPPVLVLNGSHGIQPIEITAAPGEVITMDATASKDPDGDKLDYHWWVYNEVSGARVRSPLTIENPKEPQTRIALADNAREGTYHLILEVTDKGIPALTRYRRVLLHIELHDSD</sequence>
<feature type="domain" description="Cellulose-binding Sde182 nucleoside hydrolase-like" evidence="2">
    <location>
        <begin position="34"/>
        <end position="296"/>
    </location>
</feature>
<gene>
    <name evidence="4" type="ORF">G8770_17605</name>
</gene>
<evidence type="ECO:0000259" key="3">
    <source>
        <dbReference type="Pfam" id="PF21027"/>
    </source>
</evidence>
<reference evidence="4" key="1">
    <citation type="submission" date="2020-03" db="EMBL/GenBank/DDBJ databases">
        <authorList>
            <person name="Guo F."/>
        </authorList>
    </citation>
    <scope>NUCLEOTIDE SEQUENCE</scope>
    <source>
        <strain evidence="4">JCM 30134</strain>
    </source>
</reference>
<dbReference type="RefSeq" id="WP_167189914.1">
    <property type="nucleotide sequence ID" value="NZ_JAAONZ010000016.1"/>
</dbReference>
<accession>A0A9E5MNA9</accession>
<dbReference type="AlphaFoldDB" id="A0A9E5MNA9"/>
<evidence type="ECO:0000313" key="4">
    <source>
        <dbReference type="EMBL" id="NHO67364.1"/>
    </source>
</evidence>